<dbReference type="PROSITE" id="PS00194">
    <property type="entry name" value="THIOREDOXIN_1"/>
    <property type="match status" value="1"/>
</dbReference>
<evidence type="ECO:0000256" key="2">
    <source>
        <dbReference type="ARBA" id="ARBA00022748"/>
    </source>
</evidence>
<dbReference type="Proteomes" id="UP000198706">
    <property type="component" value="Unassembled WGS sequence"/>
</dbReference>
<comment type="subcellular location">
    <subcellularLocation>
        <location evidence="1">Cell envelope</location>
    </subcellularLocation>
</comment>
<dbReference type="GO" id="GO:0016853">
    <property type="term" value="F:isomerase activity"/>
    <property type="evidence" value="ECO:0007669"/>
    <property type="project" value="UniProtKB-KW"/>
</dbReference>
<dbReference type="RefSeq" id="WP_226283065.1">
    <property type="nucleotide sequence ID" value="NZ_FNFD01000001.1"/>
</dbReference>
<evidence type="ECO:0000313" key="5">
    <source>
        <dbReference type="EMBL" id="SDJ45829.1"/>
    </source>
</evidence>
<dbReference type="PROSITE" id="PS51352">
    <property type="entry name" value="THIOREDOXIN_2"/>
    <property type="match status" value="1"/>
</dbReference>
<dbReference type="STRING" id="137658.SAMN05216186_101494"/>
<evidence type="ECO:0000256" key="3">
    <source>
        <dbReference type="ARBA" id="ARBA00023284"/>
    </source>
</evidence>
<dbReference type="GO" id="GO:0030313">
    <property type="term" value="C:cell envelope"/>
    <property type="evidence" value="ECO:0007669"/>
    <property type="project" value="UniProtKB-SubCell"/>
</dbReference>
<dbReference type="InterPro" id="IPR013766">
    <property type="entry name" value="Thioredoxin_domain"/>
</dbReference>
<evidence type="ECO:0000259" key="4">
    <source>
        <dbReference type="PROSITE" id="PS51352"/>
    </source>
</evidence>
<keyword evidence="6" id="KW-1185">Reference proteome</keyword>
<gene>
    <name evidence="5" type="ORF">SAMN05216186_101494</name>
</gene>
<keyword evidence="5" id="KW-0413">Isomerase</keyword>
<organism evidence="5 6">
    <name type="scientific">Pseudomonas indica</name>
    <dbReference type="NCBI Taxonomy" id="137658"/>
    <lineage>
        <taxon>Bacteria</taxon>
        <taxon>Pseudomonadati</taxon>
        <taxon>Pseudomonadota</taxon>
        <taxon>Gammaproteobacteria</taxon>
        <taxon>Pseudomonadales</taxon>
        <taxon>Pseudomonadaceae</taxon>
        <taxon>Pseudomonas</taxon>
    </lineage>
</organism>
<keyword evidence="3" id="KW-0676">Redox-active center</keyword>
<accession>A0A1G8TWG2</accession>
<dbReference type="InterPro" id="IPR050553">
    <property type="entry name" value="Thioredoxin_ResA/DsbE_sf"/>
</dbReference>
<protein>
    <submittedName>
        <fullName evidence="5">Thiol-disulfide isomerase or thioredoxin</fullName>
    </submittedName>
</protein>
<evidence type="ECO:0000256" key="1">
    <source>
        <dbReference type="ARBA" id="ARBA00004196"/>
    </source>
</evidence>
<dbReference type="PANTHER" id="PTHR42852:SF13">
    <property type="entry name" value="PROTEIN DIPZ"/>
    <property type="match status" value="1"/>
</dbReference>
<dbReference type="InterPro" id="IPR036249">
    <property type="entry name" value="Thioredoxin-like_sf"/>
</dbReference>
<dbReference type="Gene3D" id="3.40.30.10">
    <property type="entry name" value="Glutaredoxin"/>
    <property type="match status" value="1"/>
</dbReference>
<dbReference type="GO" id="GO:0015036">
    <property type="term" value="F:disulfide oxidoreductase activity"/>
    <property type="evidence" value="ECO:0007669"/>
    <property type="project" value="UniProtKB-ARBA"/>
</dbReference>
<dbReference type="SUPFAM" id="SSF52833">
    <property type="entry name" value="Thioredoxin-like"/>
    <property type="match status" value="1"/>
</dbReference>
<dbReference type="InterPro" id="IPR017937">
    <property type="entry name" value="Thioredoxin_CS"/>
</dbReference>
<dbReference type="GO" id="GO:0017004">
    <property type="term" value="P:cytochrome complex assembly"/>
    <property type="evidence" value="ECO:0007669"/>
    <property type="project" value="UniProtKB-KW"/>
</dbReference>
<dbReference type="AlphaFoldDB" id="A0A1G8TWG2"/>
<evidence type="ECO:0000313" key="6">
    <source>
        <dbReference type="Proteomes" id="UP000198706"/>
    </source>
</evidence>
<dbReference type="Pfam" id="PF08534">
    <property type="entry name" value="Redoxin"/>
    <property type="match status" value="1"/>
</dbReference>
<dbReference type="PANTHER" id="PTHR42852">
    <property type="entry name" value="THIOL:DISULFIDE INTERCHANGE PROTEIN DSBE"/>
    <property type="match status" value="1"/>
</dbReference>
<dbReference type="CDD" id="cd02966">
    <property type="entry name" value="TlpA_like_family"/>
    <property type="match status" value="1"/>
</dbReference>
<dbReference type="InterPro" id="IPR013740">
    <property type="entry name" value="Redoxin"/>
</dbReference>
<reference evidence="5 6" key="1">
    <citation type="submission" date="2016-10" db="EMBL/GenBank/DDBJ databases">
        <authorList>
            <person name="de Groot N.N."/>
        </authorList>
    </citation>
    <scope>NUCLEOTIDE SEQUENCE [LARGE SCALE GENOMIC DNA]</scope>
    <source>
        <strain evidence="5 6">JCM 21544</strain>
    </source>
</reference>
<sequence>MTSASPCSIYLVSGSTGLPWHLRACGLLLCLLLPMVGARLSFGAEPSTENGTRAGLIIWPEPKPLDAVSFVDGEGKPLSLADFRGKVVLLNLWATWCVPCRQEMPTLDRLQAKLGGNDFQVVALSLDQGGLPVVRDFYREIGIQHLAIYLDEHMQAIQSLGAFGLPVTLLLDREGRELGRKAGAAEWDSPEVIEFVQEVMASPSRK</sequence>
<name>A0A1G8TWG2_9PSED</name>
<feature type="domain" description="Thioredoxin" evidence="4">
    <location>
        <begin position="59"/>
        <end position="201"/>
    </location>
</feature>
<keyword evidence="2" id="KW-0201">Cytochrome c-type biogenesis</keyword>
<proteinExistence type="predicted"/>
<dbReference type="EMBL" id="FNFD01000001">
    <property type="protein sequence ID" value="SDJ45829.1"/>
    <property type="molecule type" value="Genomic_DNA"/>
</dbReference>